<dbReference type="Gene3D" id="3.40.1480.10">
    <property type="entry name" value="MOFRL domain"/>
    <property type="match status" value="1"/>
</dbReference>
<dbReference type="GO" id="GO:0008887">
    <property type="term" value="F:glycerate kinase activity"/>
    <property type="evidence" value="ECO:0007669"/>
    <property type="project" value="InterPro"/>
</dbReference>
<dbReference type="SUPFAM" id="SSF82544">
    <property type="entry name" value="GckA/TtuD-like"/>
    <property type="match status" value="1"/>
</dbReference>
<dbReference type="InterPro" id="IPR007835">
    <property type="entry name" value="MOFRL"/>
</dbReference>
<dbReference type="InterPro" id="IPR039760">
    <property type="entry name" value="MOFRL_protein"/>
</dbReference>
<dbReference type="PANTHER" id="PTHR12227">
    <property type="entry name" value="GLYCERATE KINASE"/>
    <property type="match status" value="1"/>
</dbReference>
<reference evidence="2" key="1">
    <citation type="journal article" date="2014" name="Front. Microbiol.">
        <title>High frequency of phylogenetically diverse reductive dehalogenase-homologous genes in deep subseafloor sedimentary metagenomes.</title>
        <authorList>
            <person name="Kawai M."/>
            <person name="Futagami T."/>
            <person name="Toyoda A."/>
            <person name="Takaki Y."/>
            <person name="Nishi S."/>
            <person name="Hori S."/>
            <person name="Arai W."/>
            <person name="Tsubouchi T."/>
            <person name="Morono Y."/>
            <person name="Uchiyama I."/>
            <person name="Ito T."/>
            <person name="Fujiyama A."/>
            <person name="Inagaki F."/>
            <person name="Takami H."/>
        </authorList>
    </citation>
    <scope>NUCLEOTIDE SEQUENCE</scope>
    <source>
        <strain evidence="2">Expedition CK06-06</strain>
    </source>
</reference>
<sequence length="228" mass="24399">NVPDTSTFSDCLHILNKYNIRQKIPAAVLEHLERGARGEIKETPKAGDPVFKKTQNVIIGSNILAVKAAREKAQELKYHSLILSSFIEGETKEVARVHAAVTKEILSTGSPVPRPACVISGGETTVTIRGKGLGGRNQEFVLAAAIEIDGLEDVVILSGGTDGTDGPTDAAGALADGETVRRAKAQGLDAEYHLRENDSYHFFKPLGDLLITGPTYTNVMDLRLVIVG</sequence>
<protein>
    <recommendedName>
        <fullName evidence="1">MOFRL domain-containing protein</fullName>
    </recommendedName>
</protein>
<organism evidence="2">
    <name type="scientific">marine sediment metagenome</name>
    <dbReference type="NCBI Taxonomy" id="412755"/>
    <lineage>
        <taxon>unclassified sequences</taxon>
        <taxon>metagenomes</taxon>
        <taxon>ecological metagenomes</taxon>
    </lineage>
</organism>
<dbReference type="PANTHER" id="PTHR12227:SF0">
    <property type="entry name" value="GLYCERATE KINASE"/>
    <property type="match status" value="1"/>
</dbReference>
<dbReference type="FunFam" id="3.40.1480.10:FF:000003">
    <property type="entry name" value="D-glycerate 2-kinase"/>
    <property type="match status" value="1"/>
</dbReference>
<comment type="caution">
    <text evidence="2">The sequence shown here is derived from an EMBL/GenBank/DDBJ whole genome shotgun (WGS) entry which is preliminary data.</text>
</comment>
<dbReference type="InterPro" id="IPR037035">
    <property type="entry name" value="GK-like_C_sf"/>
</dbReference>
<dbReference type="Pfam" id="PF05161">
    <property type="entry name" value="MOFRL"/>
    <property type="match status" value="1"/>
</dbReference>
<dbReference type="AlphaFoldDB" id="X0S4D2"/>
<feature type="domain" description="MOFRL" evidence="1">
    <location>
        <begin position="116"/>
        <end position="221"/>
    </location>
</feature>
<name>X0S4D2_9ZZZZ</name>
<proteinExistence type="predicted"/>
<gene>
    <name evidence="2" type="ORF">S01H1_00889</name>
</gene>
<feature type="non-terminal residue" evidence="2">
    <location>
        <position position="1"/>
    </location>
</feature>
<dbReference type="GO" id="GO:0005737">
    <property type="term" value="C:cytoplasm"/>
    <property type="evidence" value="ECO:0007669"/>
    <property type="project" value="TreeGrafter"/>
</dbReference>
<evidence type="ECO:0000313" key="2">
    <source>
        <dbReference type="EMBL" id="GAF75923.1"/>
    </source>
</evidence>
<accession>X0S4D2</accession>
<evidence type="ECO:0000259" key="1">
    <source>
        <dbReference type="Pfam" id="PF05161"/>
    </source>
</evidence>
<dbReference type="EMBL" id="BARS01000346">
    <property type="protein sequence ID" value="GAF75923.1"/>
    <property type="molecule type" value="Genomic_DNA"/>
</dbReference>